<protein>
    <submittedName>
        <fullName evidence="1">DUF1415 domain-containing protein</fullName>
    </submittedName>
</protein>
<keyword evidence="2" id="KW-1185">Reference proteome</keyword>
<reference evidence="1 2" key="1">
    <citation type="journal article" date="2024" name="Microbiology">
        <title>Methylomarinum rosea sp. nov., a novel halophilic methanotrophic bacterium from the hypersaline Lake Elton.</title>
        <authorList>
            <person name="Suleimanov R.Z."/>
            <person name="Oshkin I.Y."/>
            <person name="Danilova O.V."/>
            <person name="Suzina N.E."/>
            <person name="Dedysh S.N."/>
        </authorList>
    </citation>
    <scope>NUCLEOTIDE SEQUENCE [LARGE SCALE GENOMIC DNA]</scope>
    <source>
        <strain evidence="1 2">Ch1-1</strain>
    </source>
</reference>
<evidence type="ECO:0000313" key="2">
    <source>
        <dbReference type="Proteomes" id="UP001225378"/>
    </source>
</evidence>
<evidence type="ECO:0000313" key="1">
    <source>
        <dbReference type="EMBL" id="XBS20571.1"/>
    </source>
</evidence>
<dbReference type="InterPro" id="IPR009858">
    <property type="entry name" value="DUF1415"/>
</dbReference>
<sequence length="192" mass="22587">MNPDLVVASTREWLKSFIIDYNICPFARREYERNRIRYAVVEDLDWGDCLTRLVGECHILDTDPDTETTLIIFPQTLHDFDAYLDFLGLAERLLVDQGYEGVYQLASFHPHYRFADSDDKDPANYTNRSPYPMLHLIREASIEQALRHYPHPENIPERNIRLTRQMGLDKLQRLLQQCRQTAAKRDNSETQS</sequence>
<proteinExistence type="predicted"/>
<dbReference type="Pfam" id="PF07209">
    <property type="entry name" value="DUF1415"/>
    <property type="match status" value="1"/>
</dbReference>
<dbReference type="RefSeq" id="WP_305906652.1">
    <property type="nucleotide sequence ID" value="NZ_CP157743.1"/>
</dbReference>
<dbReference type="EMBL" id="CP157743">
    <property type="protein sequence ID" value="XBS20571.1"/>
    <property type="molecule type" value="Genomic_DNA"/>
</dbReference>
<accession>A0AAU7NVF6</accession>
<dbReference type="Proteomes" id="UP001225378">
    <property type="component" value="Chromosome"/>
</dbReference>
<name>A0AAU7NVF6_9GAMM</name>
<organism evidence="1 2">
    <name type="scientific">Methylomarinum roseum</name>
    <dbReference type="NCBI Taxonomy" id="3067653"/>
    <lineage>
        <taxon>Bacteria</taxon>
        <taxon>Pseudomonadati</taxon>
        <taxon>Pseudomonadota</taxon>
        <taxon>Gammaproteobacteria</taxon>
        <taxon>Methylococcales</taxon>
        <taxon>Methylococcaceae</taxon>
        <taxon>Methylomarinum</taxon>
    </lineage>
</organism>
<dbReference type="AlphaFoldDB" id="A0AAU7NVF6"/>
<dbReference type="KEGG" id="mech:Q9L42_019875"/>
<gene>
    <name evidence="1" type="ORF">Q9L42_019875</name>
</gene>